<proteinExistence type="inferred from homology"/>
<feature type="chain" id="PRO_5035455162" description="ribonuclease T1" evidence="9">
    <location>
        <begin position="20"/>
        <end position="175"/>
    </location>
</feature>
<gene>
    <name evidence="10" type="ORF">FB567DRAFT_536874</name>
</gene>
<protein>
    <recommendedName>
        <fullName evidence="2">ribonuclease T1</fullName>
        <ecNumber evidence="2">4.6.1.24</ecNumber>
    </recommendedName>
</protein>
<evidence type="ECO:0000256" key="1">
    <source>
        <dbReference type="ARBA" id="ARBA00009006"/>
    </source>
</evidence>
<evidence type="ECO:0000256" key="7">
    <source>
        <dbReference type="ARBA" id="ARBA00023239"/>
    </source>
</evidence>
<dbReference type="EC" id="4.6.1.24" evidence="2"/>
<dbReference type="InterPro" id="IPR000026">
    <property type="entry name" value="N1-like"/>
</dbReference>
<dbReference type="EMBL" id="JAGMVJ010000021">
    <property type="protein sequence ID" value="KAH7074147.1"/>
    <property type="molecule type" value="Genomic_DNA"/>
</dbReference>
<sequence>MQLTNVFFSALAVLSAVSAAPTPIDVSPTSVELEARAPPTLKVEEIEGFPPKDWECKTSQTKDTTRKFSADYIKRSVEYALVLRDNGDNKAGNSKYPQFFTNPESIPGLEDYEDETDIDHFPLNYDDNTVFTGGSPTSDARVVYQHTVDDDDATFIGVWSHAGRKDGKFEKCKEL</sequence>
<keyword evidence="9" id="KW-0732">Signal</keyword>
<comment type="similarity">
    <text evidence="1">Belongs to the ribonuclease N1/T1 family.</text>
</comment>
<evidence type="ECO:0000256" key="8">
    <source>
        <dbReference type="ARBA" id="ARBA00034015"/>
    </source>
</evidence>
<keyword evidence="11" id="KW-1185">Reference proteome</keyword>
<dbReference type="GO" id="GO:0016787">
    <property type="term" value="F:hydrolase activity"/>
    <property type="evidence" value="ECO:0007669"/>
    <property type="project" value="UniProtKB-KW"/>
</dbReference>
<evidence type="ECO:0000256" key="5">
    <source>
        <dbReference type="ARBA" id="ARBA00022801"/>
    </source>
</evidence>
<evidence type="ECO:0000256" key="4">
    <source>
        <dbReference type="ARBA" id="ARBA00022759"/>
    </source>
</evidence>
<accession>A0A8K0QX85</accession>
<dbReference type="OrthoDB" id="2119228at2759"/>
<organism evidence="10 11">
    <name type="scientific">Paraphoma chrysanthemicola</name>
    <dbReference type="NCBI Taxonomy" id="798071"/>
    <lineage>
        <taxon>Eukaryota</taxon>
        <taxon>Fungi</taxon>
        <taxon>Dikarya</taxon>
        <taxon>Ascomycota</taxon>
        <taxon>Pezizomycotina</taxon>
        <taxon>Dothideomycetes</taxon>
        <taxon>Pleosporomycetidae</taxon>
        <taxon>Pleosporales</taxon>
        <taxon>Pleosporineae</taxon>
        <taxon>Phaeosphaeriaceae</taxon>
        <taxon>Paraphoma</taxon>
    </lineage>
</organism>
<dbReference type="InterPro" id="IPR016191">
    <property type="entry name" value="Ribonuclease/ribotoxin"/>
</dbReference>
<name>A0A8K0QX85_9PLEO</name>
<dbReference type="Gene3D" id="3.10.450.30">
    <property type="entry name" value="Microbial ribonucleases"/>
    <property type="match status" value="1"/>
</dbReference>
<reference evidence="10" key="1">
    <citation type="journal article" date="2021" name="Nat. Commun.">
        <title>Genetic determinants of endophytism in the Arabidopsis root mycobiome.</title>
        <authorList>
            <person name="Mesny F."/>
            <person name="Miyauchi S."/>
            <person name="Thiergart T."/>
            <person name="Pickel B."/>
            <person name="Atanasova L."/>
            <person name="Karlsson M."/>
            <person name="Huettel B."/>
            <person name="Barry K.W."/>
            <person name="Haridas S."/>
            <person name="Chen C."/>
            <person name="Bauer D."/>
            <person name="Andreopoulos W."/>
            <person name="Pangilinan J."/>
            <person name="LaButti K."/>
            <person name="Riley R."/>
            <person name="Lipzen A."/>
            <person name="Clum A."/>
            <person name="Drula E."/>
            <person name="Henrissat B."/>
            <person name="Kohler A."/>
            <person name="Grigoriev I.V."/>
            <person name="Martin F.M."/>
            <person name="Hacquard S."/>
        </authorList>
    </citation>
    <scope>NUCLEOTIDE SEQUENCE</scope>
    <source>
        <strain evidence="10">MPI-SDFR-AT-0120</strain>
    </source>
</reference>
<dbReference type="GO" id="GO:0046589">
    <property type="term" value="F:ribonuclease T1 activity"/>
    <property type="evidence" value="ECO:0007669"/>
    <property type="project" value="UniProtKB-EC"/>
</dbReference>
<evidence type="ECO:0000256" key="9">
    <source>
        <dbReference type="SAM" id="SignalP"/>
    </source>
</evidence>
<dbReference type="PANTHER" id="PTHR42104:SF1">
    <property type="entry name" value="EXTRACELLULAR GUANYL-SPECIFIC RIBONUCLEASE RNTA (AFU_ORTHOLOGUE AFUA_4G03230)"/>
    <property type="match status" value="1"/>
</dbReference>
<evidence type="ECO:0000313" key="11">
    <source>
        <dbReference type="Proteomes" id="UP000813461"/>
    </source>
</evidence>
<evidence type="ECO:0000256" key="6">
    <source>
        <dbReference type="ARBA" id="ARBA00023157"/>
    </source>
</evidence>
<dbReference type="PANTHER" id="PTHR42104">
    <property type="entry name" value="EXTRACELLULAR GUANYL-SPECIFIC RIBONUCLEASE RNTA (AFU_ORTHOLOGUE AFUA_4G03230)"/>
    <property type="match status" value="1"/>
</dbReference>
<comment type="caution">
    <text evidence="10">The sequence shown here is derived from an EMBL/GenBank/DDBJ whole genome shotgun (WGS) entry which is preliminary data.</text>
</comment>
<keyword evidence="5" id="KW-0378">Hydrolase</keyword>
<dbReference type="Pfam" id="PF00545">
    <property type="entry name" value="Ribonuclease"/>
    <property type="match status" value="1"/>
</dbReference>
<dbReference type="GO" id="GO:0003723">
    <property type="term" value="F:RNA binding"/>
    <property type="evidence" value="ECO:0007669"/>
    <property type="project" value="InterPro"/>
</dbReference>
<evidence type="ECO:0000313" key="10">
    <source>
        <dbReference type="EMBL" id="KAH7074147.1"/>
    </source>
</evidence>
<dbReference type="SUPFAM" id="SSF53933">
    <property type="entry name" value="Microbial ribonucleases"/>
    <property type="match status" value="1"/>
</dbReference>
<comment type="catalytic activity">
    <reaction evidence="8">
        <text>[RNA] containing guanosine + H2O = an [RNA fragment]-3'-guanosine-3'-phosphate + a 5'-hydroxy-ribonucleotide-3'-[RNA fragment].</text>
        <dbReference type="EC" id="4.6.1.24"/>
    </reaction>
</comment>
<keyword evidence="3" id="KW-0540">Nuclease</keyword>
<keyword evidence="6" id="KW-1015">Disulfide bond</keyword>
<evidence type="ECO:0000256" key="2">
    <source>
        <dbReference type="ARBA" id="ARBA00012549"/>
    </source>
</evidence>
<keyword evidence="4" id="KW-0255">Endonuclease</keyword>
<evidence type="ECO:0000256" key="3">
    <source>
        <dbReference type="ARBA" id="ARBA00022722"/>
    </source>
</evidence>
<feature type="signal peptide" evidence="9">
    <location>
        <begin position="1"/>
        <end position="19"/>
    </location>
</feature>
<dbReference type="Proteomes" id="UP000813461">
    <property type="component" value="Unassembled WGS sequence"/>
</dbReference>
<keyword evidence="7" id="KW-0456">Lyase</keyword>
<dbReference type="AlphaFoldDB" id="A0A8K0QX85"/>